<dbReference type="InterPro" id="IPR000009">
    <property type="entry name" value="PP2A_PR55"/>
</dbReference>
<evidence type="ECO:0000313" key="4">
    <source>
        <dbReference type="EMBL" id="KAF9442339.1"/>
    </source>
</evidence>
<organism evidence="4 5">
    <name type="scientific">Macrolepiota fuliginosa MF-IS2</name>
    <dbReference type="NCBI Taxonomy" id="1400762"/>
    <lineage>
        <taxon>Eukaryota</taxon>
        <taxon>Fungi</taxon>
        <taxon>Dikarya</taxon>
        <taxon>Basidiomycota</taxon>
        <taxon>Agaricomycotina</taxon>
        <taxon>Agaricomycetes</taxon>
        <taxon>Agaricomycetidae</taxon>
        <taxon>Agaricales</taxon>
        <taxon>Agaricineae</taxon>
        <taxon>Agaricaceae</taxon>
        <taxon>Macrolepiota</taxon>
    </lineage>
</organism>
<dbReference type="GO" id="GO:0000159">
    <property type="term" value="C:protein phosphatase type 2A complex"/>
    <property type="evidence" value="ECO:0007669"/>
    <property type="project" value="InterPro"/>
</dbReference>
<dbReference type="PRINTS" id="PR00600">
    <property type="entry name" value="PP2APR55"/>
</dbReference>
<name>A0A9P5X0E0_9AGAR</name>
<evidence type="ECO:0000256" key="3">
    <source>
        <dbReference type="SAM" id="Phobius"/>
    </source>
</evidence>
<keyword evidence="3" id="KW-1133">Transmembrane helix</keyword>
<proteinExistence type="predicted"/>
<dbReference type="AlphaFoldDB" id="A0A9P5X0E0"/>
<keyword evidence="3" id="KW-0812">Transmembrane</keyword>
<reference evidence="4" key="1">
    <citation type="submission" date="2020-11" db="EMBL/GenBank/DDBJ databases">
        <authorList>
            <consortium name="DOE Joint Genome Institute"/>
            <person name="Ahrendt S."/>
            <person name="Riley R."/>
            <person name="Andreopoulos W."/>
            <person name="Labutti K."/>
            <person name="Pangilinan J."/>
            <person name="Ruiz-Duenas F.J."/>
            <person name="Barrasa J.M."/>
            <person name="Sanchez-Garcia M."/>
            <person name="Camarero S."/>
            <person name="Miyauchi S."/>
            <person name="Serrano A."/>
            <person name="Linde D."/>
            <person name="Babiker R."/>
            <person name="Drula E."/>
            <person name="Ayuso-Fernandez I."/>
            <person name="Pacheco R."/>
            <person name="Padilla G."/>
            <person name="Ferreira P."/>
            <person name="Barriuso J."/>
            <person name="Kellner H."/>
            <person name="Castanera R."/>
            <person name="Alfaro M."/>
            <person name="Ramirez L."/>
            <person name="Pisabarro A.G."/>
            <person name="Kuo A."/>
            <person name="Tritt A."/>
            <person name="Lipzen A."/>
            <person name="He G."/>
            <person name="Yan M."/>
            <person name="Ng V."/>
            <person name="Cullen D."/>
            <person name="Martin F."/>
            <person name="Rosso M.-N."/>
            <person name="Henrissat B."/>
            <person name="Hibbett D."/>
            <person name="Martinez A.T."/>
            <person name="Grigoriev I.V."/>
        </authorList>
    </citation>
    <scope>NUCLEOTIDE SEQUENCE</scope>
    <source>
        <strain evidence="4">MF-IS2</strain>
    </source>
</reference>
<feature type="transmembrane region" description="Helical" evidence="3">
    <location>
        <begin position="145"/>
        <end position="168"/>
    </location>
</feature>
<protein>
    <submittedName>
        <fullName evidence="4">Uncharacterized protein</fullName>
    </submittedName>
</protein>
<gene>
    <name evidence="4" type="ORF">P691DRAFT_789719</name>
</gene>
<comment type="caution">
    <text evidence="4">The sequence shown here is derived from an EMBL/GenBank/DDBJ whole genome shotgun (WGS) entry which is preliminary data.</text>
</comment>
<dbReference type="GO" id="GO:0019888">
    <property type="term" value="F:protein phosphatase regulator activity"/>
    <property type="evidence" value="ECO:0007669"/>
    <property type="project" value="InterPro"/>
</dbReference>
<keyword evidence="2" id="KW-0677">Repeat</keyword>
<keyword evidence="1" id="KW-0853">WD repeat</keyword>
<keyword evidence="3" id="KW-0472">Membrane</keyword>
<evidence type="ECO:0000256" key="1">
    <source>
        <dbReference type="ARBA" id="ARBA00022574"/>
    </source>
</evidence>
<evidence type="ECO:0000313" key="5">
    <source>
        <dbReference type="Proteomes" id="UP000807342"/>
    </source>
</evidence>
<dbReference type="OrthoDB" id="6274823at2759"/>
<accession>A0A9P5X0E0</accession>
<evidence type="ECO:0000256" key="2">
    <source>
        <dbReference type="ARBA" id="ARBA00022737"/>
    </source>
</evidence>
<dbReference type="PANTHER" id="PTHR11871">
    <property type="entry name" value="PROTEIN PHOSPHATASE PP2A REGULATORY SUBUNIT B"/>
    <property type="match status" value="1"/>
</dbReference>
<sequence length="240" mass="27439">MENTDGVIGKDIRSGICIEVQIGKAKPNLDRRQQAQEKKDDKCGDGGYWKRKVLNNLQINLWNLNISNWSFNIVDIKPVNIGELTEVITATKFHPFHCNLSMYPSLEIQFPFMITYKESSDLYKNNCIFDKFECMWGGDDNIAQLLLIALVTFIPVLLAILSLFSPILQSFLTTEELSDPYKVGQGWDIAVGFDDDFTWETIPSSVMQADNNQTIKKESFKKEMEDEKPFKLKGLRIAIP</sequence>
<keyword evidence="5" id="KW-1185">Reference proteome</keyword>
<dbReference type="Proteomes" id="UP000807342">
    <property type="component" value="Unassembled WGS sequence"/>
</dbReference>
<dbReference type="EMBL" id="MU151650">
    <property type="protein sequence ID" value="KAF9442339.1"/>
    <property type="molecule type" value="Genomic_DNA"/>
</dbReference>